<dbReference type="AlphaFoldDB" id="A0AAE3NTA7"/>
<evidence type="ECO:0008006" key="4">
    <source>
        <dbReference type="Google" id="ProtNLM"/>
    </source>
</evidence>
<comment type="caution">
    <text evidence="2">The sequence shown here is derived from an EMBL/GenBank/DDBJ whole genome shotgun (WGS) entry which is preliminary data.</text>
</comment>
<keyword evidence="3" id="KW-1185">Reference proteome</keyword>
<protein>
    <recommendedName>
        <fullName evidence="4">DUF1795 domain-containing protein</fullName>
    </recommendedName>
</protein>
<sequence>MSRTSRQRQSETGPRALVRGLLAGACLGAVLPGAAAAQTCRPVVVDAPEFCPAGTVWEGVALIPKLDGNRIRSLTGQYDRLWLVFAEIPYAEDLPRHPDQGDVAALLAGFGDLLVTYDDAEILETFAPLGTDVAAATMALHNPDTGYVTMYTYYAEGAARLVVQTSLQGAETLTDQHRDRHLQAVRALRETAE</sequence>
<reference evidence="2" key="1">
    <citation type="submission" date="2023-03" db="EMBL/GenBank/DDBJ databases">
        <title>Multiphase analysis and comparison of six strains from genera Psychromarinibacter, Lutimaribacter, and Maritimibacter, including a novel species: Psychromarinibacter sediminicola sp. nov.</title>
        <authorList>
            <person name="Wang Y.-H."/>
            <person name="Ye M.-Q."/>
            <person name="Du Z.-J."/>
        </authorList>
    </citation>
    <scope>NUCLEOTIDE SEQUENCE</scope>
    <source>
        <strain evidence="2">C21-152</strain>
    </source>
</reference>
<keyword evidence="1" id="KW-0732">Signal</keyword>
<organism evidence="2 3">
    <name type="scientific">Psychromarinibacter sediminicola</name>
    <dbReference type="NCBI Taxonomy" id="3033385"/>
    <lineage>
        <taxon>Bacteria</taxon>
        <taxon>Pseudomonadati</taxon>
        <taxon>Pseudomonadota</taxon>
        <taxon>Alphaproteobacteria</taxon>
        <taxon>Rhodobacterales</taxon>
        <taxon>Paracoccaceae</taxon>
        <taxon>Psychromarinibacter</taxon>
    </lineage>
</organism>
<dbReference type="EMBL" id="JARGYC010000014">
    <property type="protein sequence ID" value="MDF0600510.1"/>
    <property type="molecule type" value="Genomic_DNA"/>
</dbReference>
<feature type="chain" id="PRO_5042094675" description="DUF1795 domain-containing protein" evidence="1">
    <location>
        <begin position="37"/>
        <end position="193"/>
    </location>
</feature>
<proteinExistence type="predicted"/>
<evidence type="ECO:0000313" key="2">
    <source>
        <dbReference type="EMBL" id="MDF0600510.1"/>
    </source>
</evidence>
<dbReference type="Proteomes" id="UP001220964">
    <property type="component" value="Unassembled WGS sequence"/>
</dbReference>
<evidence type="ECO:0000256" key="1">
    <source>
        <dbReference type="SAM" id="SignalP"/>
    </source>
</evidence>
<evidence type="ECO:0000313" key="3">
    <source>
        <dbReference type="Proteomes" id="UP001220964"/>
    </source>
</evidence>
<dbReference type="RefSeq" id="WP_275566651.1">
    <property type="nucleotide sequence ID" value="NZ_JARGYC010000014.1"/>
</dbReference>
<name>A0AAE3NTA7_9RHOB</name>
<feature type="signal peptide" evidence="1">
    <location>
        <begin position="1"/>
        <end position="36"/>
    </location>
</feature>
<gene>
    <name evidence="2" type="ORF">P1J78_07190</name>
</gene>
<accession>A0AAE3NTA7</accession>